<dbReference type="Proteomes" id="UP000010816">
    <property type="component" value="Chromosome"/>
</dbReference>
<evidence type="ECO:0000313" key="3">
    <source>
        <dbReference type="EMBL" id="AGA90444.1"/>
    </source>
</evidence>
<feature type="transmembrane region" description="Helical" evidence="2">
    <location>
        <begin position="206"/>
        <end position="226"/>
    </location>
</feature>
<reference evidence="3" key="1">
    <citation type="submission" date="2011-09" db="EMBL/GenBank/DDBJ databases">
        <title>Complete sequence of chromosome of Thioflavicoccus mobilis 8321.</title>
        <authorList>
            <consortium name="US DOE Joint Genome Institute"/>
            <person name="Lucas S."/>
            <person name="Han J."/>
            <person name="Lapidus A."/>
            <person name="Cheng J.-F."/>
            <person name="Goodwin L."/>
            <person name="Pitluck S."/>
            <person name="Peters L."/>
            <person name="Ovchinnikova G."/>
            <person name="Lu M."/>
            <person name="Detter J.C."/>
            <person name="Han C."/>
            <person name="Tapia R."/>
            <person name="Land M."/>
            <person name="Hauser L."/>
            <person name="Kyrpides N."/>
            <person name="Ivanova N."/>
            <person name="Pagani I."/>
            <person name="Vogl K."/>
            <person name="Liu Z."/>
            <person name="Imhoff J."/>
            <person name="Thiel V."/>
            <person name="Frigaard N.-U."/>
            <person name="Bryant D."/>
            <person name="Woyke T."/>
        </authorList>
    </citation>
    <scope>NUCLEOTIDE SEQUENCE [LARGE SCALE GENOMIC DNA]</scope>
    <source>
        <strain evidence="3">8321</strain>
    </source>
</reference>
<feature type="transmembrane region" description="Helical" evidence="2">
    <location>
        <begin position="52"/>
        <end position="70"/>
    </location>
</feature>
<sequence>MAPPGNQAANREDKHCPTVRGVPGLLETPNSPNSSVRREQDRGGYMGLNVNYSLKIISSLVGGVALFNLSHQVFDIGLNGVFVELINWYGQIFFFPIEYINSKANWCIPDWNKNLIVLIVIVCMLNARSISYELQRKFQAAEESLDDAPVFVQIGVGAKIISIWLLGAYDCRYPFSLSPIAVNVMTAIAFIAFVTGALFIPYIRYVVSGAALINSSVIMLYALRLVKSELNRNAEEADGFMRTNINIWSNTYLSASAAFIVFFALNRYVT</sequence>
<keyword evidence="4" id="KW-1185">Reference proteome</keyword>
<organism evidence="3 4">
    <name type="scientific">Thioflavicoccus mobilis 8321</name>
    <dbReference type="NCBI Taxonomy" id="765912"/>
    <lineage>
        <taxon>Bacteria</taxon>
        <taxon>Pseudomonadati</taxon>
        <taxon>Pseudomonadota</taxon>
        <taxon>Gammaproteobacteria</taxon>
        <taxon>Chromatiales</taxon>
        <taxon>Chromatiaceae</taxon>
        <taxon>Thioflavicoccus</taxon>
    </lineage>
</organism>
<dbReference type="HOGENOM" id="CLU_1030299_0_0_6"/>
<feature type="transmembrane region" description="Helical" evidence="2">
    <location>
        <begin position="111"/>
        <end position="130"/>
    </location>
</feature>
<protein>
    <submittedName>
        <fullName evidence="3">Uncharacterized protein</fullName>
    </submittedName>
</protein>
<evidence type="ECO:0000256" key="1">
    <source>
        <dbReference type="SAM" id="MobiDB-lite"/>
    </source>
</evidence>
<feature type="transmembrane region" description="Helical" evidence="2">
    <location>
        <begin position="180"/>
        <end position="200"/>
    </location>
</feature>
<proteinExistence type="predicted"/>
<name>L0GYQ1_9GAMM</name>
<evidence type="ECO:0000313" key="4">
    <source>
        <dbReference type="Proteomes" id="UP000010816"/>
    </source>
</evidence>
<accession>L0GYQ1</accession>
<feature type="transmembrane region" description="Helical" evidence="2">
    <location>
        <begin position="76"/>
        <end position="99"/>
    </location>
</feature>
<evidence type="ECO:0000256" key="2">
    <source>
        <dbReference type="SAM" id="Phobius"/>
    </source>
</evidence>
<dbReference type="AlphaFoldDB" id="L0GYQ1"/>
<feature type="transmembrane region" description="Helical" evidence="2">
    <location>
        <begin position="150"/>
        <end position="168"/>
    </location>
</feature>
<feature type="transmembrane region" description="Helical" evidence="2">
    <location>
        <begin position="247"/>
        <end position="265"/>
    </location>
</feature>
<dbReference type="KEGG" id="tmb:Thimo_1667"/>
<gene>
    <name evidence="3" type="ORF">Thimo_1667</name>
</gene>
<keyword evidence="2" id="KW-0472">Membrane</keyword>
<dbReference type="EMBL" id="CP003051">
    <property type="protein sequence ID" value="AGA90444.1"/>
    <property type="molecule type" value="Genomic_DNA"/>
</dbReference>
<keyword evidence="2" id="KW-0812">Transmembrane</keyword>
<dbReference type="STRING" id="765912.Thimo_1667"/>
<keyword evidence="2" id="KW-1133">Transmembrane helix</keyword>
<feature type="region of interest" description="Disordered" evidence="1">
    <location>
        <begin position="21"/>
        <end position="41"/>
    </location>
</feature>